<evidence type="ECO:0000313" key="4">
    <source>
        <dbReference type="Proteomes" id="UP000261210"/>
    </source>
</evidence>
<evidence type="ECO:0000313" key="3">
    <source>
        <dbReference type="EMBL" id="RGK52566.1"/>
    </source>
</evidence>
<feature type="domain" description="DUF3945" evidence="2">
    <location>
        <begin position="1"/>
        <end position="45"/>
    </location>
</feature>
<feature type="region of interest" description="Disordered" evidence="1">
    <location>
        <begin position="41"/>
        <end position="115"/>
    </location>
</feature>
<name>A0A3E4MT78_9BACE</name>
<accession>A0A3E4MT78</accession>
<dbReference type="RefSeq" id="WP_117685439.1">
    <property type="nucleotide sequence ID" value="NZ_QSQU01000103.1"/>
</dbReference>
<protein>
    <submittedName>
        <fullName evidence="3">DUF3945 domain-containing protein</fullName>
    </submittedName>
</protein>
<organism evidence="3 4">
    <name type="scientific">Bacteroides xylanisolvens</name>
    <dbReference type="NCBI Taxonomy" id="371601"/>
    <lineage>
        <taxon>Bacteria</taxon>
        <taxon>Pseudomonadati</taxon>
        <taxon>Bacteroidota</taxon>
        <taxon>Bacteroidia</taxon>
        <taxon>Bacteroidales</taxon>
        <taxon>Bacteroidaceae</taxon>
        <taxon>Bacteroides</taxon>
    </lineage>
</organism>
<feature type="compositionally biased region" description="Polar residues" evidence="1">
    <location>
        <begin position="58"/>
        <end position="74"/>
    </location>
</feature>
<feature type="compositionally biased region" description="Basic and acidic residues" evidence="1">
    <location>
        <begin position="75"/>
        <end position="87"/>
    </location>
</feature>
<proteinExistence type="predicted"/>
<evidence type="ECO:0000256" key="1">
    <source>
        <dbReference type="SAM" id="MobiDB-lite"/>
    </source>
</evidence>
<dbReference type="AlphaFoldDB" id="A0A3E4MT78"/>
<evidence type="ECO:0000259" key="2">
    <source>
        <dbReference type="Pfam" id="PF13101"/>
    </source>
</evidence>
<dbReference type="Proteomes" id="UP000261210">
    <property type="component" value="Unassembled WGS sequence"/>
</dbReference>
<reference evidence="3 4" key="1">
    <citation type="submission" date="2018-08" db="EMBL/GenBank/DDBJ databases">
        <title>A genome reference for cultivated species of the human gut microbiota.</title>
        <authorList>
            <person name="Zou Y."/>
            <person name="Xue W."/>
            <person name="Luo G."/>
        </authorList>
    </citation>
    <scope>NUCLEOTIDE SEQUENCE [LARGE SCALE GENOMIC DNA]</scope>
    <source>
        <strain evidence="3 4">TF10-34</strain>
    </source>
</reference>
<gene>
    <name evidence="3" type="ORF">DXD03_24545</name>
</gene>
<feature type="compositionally biased region" description="Polar residues" evidence="1">
    <location>
        <begin position="89"/>
        <end position="103"/>
    </location>
</feature>
<dbReference type="InterPro" id="IPR025222">
    <property type="entry name" value="DUF3945"/>
</dbReference>
<dbReference type="EMBL" id="QSQU01000103">
    <property type="protein sequence ID" value="RGK52566.1"/>
    <property type="molecule type" value="Genomic_DNA"/>
</dbReference>
<dbReference type="Pfam" id="PF13101">
    <property type="entry name" value="DUF3945"/>
    <property type="match status" value="1"/>
</dbReference>
<comment type="caution">
    <text evidence="3">The sequence shown here is derived from an EMBL/GenBank/DDBJ whole genome shotgun (WGS) entry which is preliminary data.</text>
</comment>
<sequence length="115" mass="12841">SGVNFTEQQKADYVAGKAVKLENVTDKQGFHATMYIKFNPEKGRPYRYDTNPDVGQQVAPSNESRTQVAVNNEGKTNEATKNLKEPLQKGQTAPKTARQQQQQDKPKKTGKGMKM</sequence>
<feature type="non-terminal residue" evidence="3">
    <location>
        <position position="1"/>
    </location>
</feature>